<keyword evidence="4" id="KW-1185">Reference proteome</keyword>
<evidence type="ECO:0000313" key="3">
    <source>
        <dbReference type="EMBL" id="BAN03413.1"/>
    </source>
</evidence>
<dbReference type="PANTHER" id="PTHR43244">
    <property type="match status" value="1"/>
</dbReference>
<sequence length="264" mass="27436">MRVDLAINPFGADVRHMVDVAVLAESLGADAVWLTDHFSGSVVSKPWSRDPFVCLGAMAVATSRIGLGILVANVVNRHPAQLASAVNSLQSLAPGRVLLGVGSGAAPGSRFAVEHDAIGTVLAEADERRRVLVDSIGALRAIWSGARSFEVPGVGFDGLDGVVDGSPCPPIIVGASAWATIAAAVEVADGVNIRATERTDELLRRLAEVRPASFEVSVLDWLHADDLDIDGLGAAGCDRLILGVSAPFDHAAIASRFAGLHERS</sequence>
<evidence type="ECO:0000313" key="4">
    <source>
        <dbReference type="Proteomes" id="UP000011863"/>
    </source>
</evidence>
<name>A0A6C7EAQ6_ILUCY</name>
<dbReference type="InterPro" id="IPR050564">
    <property type="entry name" value="F420-G6PD/mer"/>
</dbReference>
<evidence type="ECO:0000256" key="1">
    <source>
        <dbReference type="ARBA" id="ARBA00023002"/>
    </source>
</evidence>
<dbReference type="Gene3D" id="3.20.20.30">
    <property type="entry name" value="Luciferase-like domain"/>
    <property type="match status" value="1"/>
</dbReference>
<feature type="domain" description="Luciferase-like" evidence="2">
    <location>
        <begin position="12"/>
        <end position="210"/>
    </location>
</feature>
<dbReference type="Proteomes" id="UP000011863">
    <property type="component" value="Chromosome"/>
</dbReference>
<proteinExistence type="predicted"/>
<keyword evidence="1" id="KW-0560">Oxidoreductase</keyword>
<evidence type="ECO:0000259" key="2">
    <source>
        <dbReference type="Pfam" id="PF00296"/>
    </source>
</evidence>
<dbReference type="OrthoDB" id="5146458at2"/>
<dbReference type="GO" id="GO:0016705">
    <property type="term" value="F:oxidoreductase activity, acting on paired donors, with incorporation or reduction of molecular oxygen"/>
    <property type="evidence" value="ECO:0007669"/>
    <property type="project" value="InterPro"/>
</dbReference>
<protein>
    <submittedName>
        <fullName evidence="3">Putative oxidoreductase</fullName>
    </submittedName>
</protein>
<dbReference type="InterPro" id="IPR036661">
    <property type="entry name" value="Luciferase-like_sf"/>
</dbReference>
<dbReference type="AlphaFoldDB" id="A0A6C7EAQ6"/>
<dbReference type="KEGG" id="aym:YM304_30990"/>
<gene>
    <name evidence="3" type="ORF">YM304_30990</name>
</gene>
<dbReference type="Pfam" id="PF00296">
    <property type="entry name" value="Bac_luciferase"/>
    <property type="match status" value="1"/>
</dbReference>
<dbReference type="EMBL" id="AP012057">
    <property type="protein sequence ID" value="BAN03413.1"/>
    <property type="molecule type" value="Genomic_DNA"/>
</dbReference>
<dbReference type="InterPro" id="IPR011251">
    <property type="entry name" value="Luciferase-like_dom"/>
</dbReference>
<reference evidence="3 4" key="1">
    <citation type="journal article" date="2013" name="Int. J. Syst. Evol. Microbiol.">
        <title>Ilumatobacter nonamiense sp. nov. and Ilumatobacter coccineum sp. nov., isolated from seashore sand.</title>
        <authorList>
            <person name="Matsumoto A."/>
            <person name="Kasai H."/>
            <person name="Matsuo Y."/>
            <person name="Shizuri Y."/>
            <person name="Ichikawa N."/>
            <person name="Fujita N."/>
            <person name="Omura S."/>
            <person name="Takahashi Y."/>
        </authorList>
    </citation>
    <scope>NUCLEOTIDE SEQUENCE [LARGE SCALE GENOMIC DNA]</scope>
    <source>
        <strain evidence="4">NBRC 103263 / KCTC 29153 / YM16-304</strain>
    </source>
</reference>
<organism evidence="3 4">
    <name type="scientific">Ilumatobacter coccineus (strain NBRC 103263 / KCTC 29153 / YM16-304)</name>
    <dbReference type="NCBI Taxonomy" id="1313172"/>
    <lineage>
        <taxon>Bacteria</taxon>
        <taxon>Bacillati</taxon>
        <taxon>Actinomycetota</taxon>
        <taxon>Acidimicrobiia</taxon>
        <taxon>Acidimicrobiales</taxon>
        <taxon>Ilumatobacteraceae</taxon>
        <taxon>Ilumatobacter</taxon>
    </lineage>
</organism>
<dbReference type="RefSeq" id="WP_015442660.1">
    <property type="nucleotide sequence ID" value="NC_020520.1"/>
</dbReference>
<dbReference type="SUPFAM" id="SSF51679">
    <property type="entry name" value="Bacterial luciferase-like"/>
    <property type="match status" value="1"/>
</dbReference>
<accession>A0A6C7EAQ6</accession>
<dbReference type="PANTHER" id="PTHR43244:SF1">
    <property type="entry name" value="5,10-METHYLENETETRAHYDROMETHANOPTERIN REDUCTASE"/>
    <property type="match status" value="1"/>
</dbReference>